<evidence type="ECO:0000313" key="2">
    <source>
        <dbReference type="Proteomes" id="UP000094285"/>
    </source>
</evidence>
<keyword evidence="2" id="KW-1185">Reference proteome</keyword>
<dbReference type="Proteomes" id="UP000094285">
    <property type="component" value="Unassembled WGS sequence"/>
</dbReference>
<protein>
    <submittedName>
        <fullName evidence="1">Uncharacterized protein</fullName>
    </submittedName>
</protein>
<reference evidence="2" key="1">
    <citation type="submission" date="2016-05" db="EMBL/GenBank/DDBJ databases">
        <title>Comparative genomics of biotechnologically important yeasts.</title>
        <authorList>
            <consortium name="DOE Joint Genome Institute"/>
            <person name="Riley R."/>
            <person name="Haridas S."/>
            <person name="Wolfe K.H."/>
            <person name="Lopes M.R."/>
            <person name="Hittinger C.T."/>
            <person name="Goker M."/>
            <person name="Salamov A."/>
            <person name="Wisecaver J."/>
            <person name="Long T.M."/>
            <person name="Aerts A.L."/>
            <person name="Barry K."/>
            <person name="Choi C."/>
            <person name="Clum A."/>
            <person name="Coughlan A.Y."/>
            <person name="Deshpande S."/>
            <person name="Douglass A.P."/>
            <person name="Hanson S.J."/>
            <person name="Klenk H.-P."/>
            <person name="Labutti K."/>
            <person name="Lapidus A."/>
            <person name="Lindquist E."/>
            <person name="Lipzen A."/>
            <person name="Meier-Kolthoff J.P."/>
            <person name="Ohm R.A."/>
            <person name="Otillar R.P."/>
            <person name="Pangilinan J."/>
            <person name="Peng Y."/>
            <person name="Rokas A."/>
            <person name="Rosa C.A."/>
            <person name="Scheuner C."/>
            <person name="Sibirny A.A."/>
            <person name="Slot J.C."/>
            <person name="Stielow J.B."/>
            <person name="Sun H."/>
            <person name="Kurtzman C.P."/>
            <person name="Blackwell M."/>
            <person name="Grigoriev I.V."/>
            <person name="Jeffries T.W."/>
        </authorList>
    </citation>
    <scope>NUCLEOTIDE SEQUENCE [LARGE SCALE GENOMIC DNA]</scope>
    <source>
        <strain evidence="2">NRRL Y-17324</strain>
    </source>
</reference>
<proteinExistence type="predicted"/>
<dbReference type="RefSeq" id="XP_020066197.1">
    <property type="nucleotide sequence ID" value="XM_020207388.1"/>
</dbReference>
<dbReference type="EMBL" id="KV453910">
    <property type="protein sequence ID" value="ODV81075.1"/>
    <property type="molecule type" value="Genomic_DNA"/>
</dbReference>
<accession>A0A1E4SNK6</accession>
<dbReference type="AlphaFoldDB" id="A0A1E4SNK6"/>
<evidence type="ECO:0000313" key="1">
    <source>
        <dbReference type="EMBL" id="ODV81075.1"/>
    </source>
</evidence>
<gene>
    <name evidence="1" type="ORF">CANTADRAFT_25336</name>
</gene>
<dbReference type="GeneID" id="30981525"/>
<sequence>MPQQPVQFPAGTLGRCSAKIIGACRDWRAAIVTHNPTSCYNLVCPRTQPSKGEYHMGVVVVDSAPVDGSIIGTTTNPEVVSASWHIR</sequence>
<name>A0A1E4SNK6_9ASCO</name>
<organism evidence="1 2">
    <name type="scientific">Suhomyces tanzawaensis NRRL Y-17324</name>
    <dbReference type="NCBI Taxonomy" id="984487"/>
    <lineage>
        <taxon>Eukaryota</taxon>
        <taxon>Fungi</taxon>
        <taxon>Dikarya</taxon>
        <taxon>Ascomycota</taxon>
        <taxon>Saccharomycotina</taxon>
        <taxon>Pichiomycetes</taxon>
        <taxon>Debaryomycetaceae</taxon>
        <taxon>Suhomyces</taxon>
    </lineage>
</organism>